<feature type="region of interest" description="Disordered" evidence="1">
    <location>
        <begin position="1"/>
        <end position="26"/>
    </location>
</feature>
<reference evidence="3" key="1">
    <citation type="submission" date="2022-01" db="UniProtKB">
        <authorList>
            <consortium name="EnsemblMetazoa"/>
        </authorList>
    </citation>
    <scope>IDENTIFICATION</scope>
</reference>
<dbReference type="Pfam" id="PF02213">
    <property type="entry name" value="GYF"/>
    <property type="match status" value="1"/>
</dbReference>
<feature type="compositionally biased region" description="Basic residues" evidence="1">
    <location>
        <begin position="1127"/>
        <end position="1137"/>
    </location>
</feature>
<proteinExistence type="predicted"/>
<evidence type="ECO:0000256" key="1">
    <source>
        <dbReference type="SAM" id="MobiDB-lite"/>
    </source>
</evidence>
<sequence>MAPDSRGAPLPSGLNRMTLRNLSETPVQPQVRYQLADFRYGKEEMLALFSPNLQPPDSLKVLVPKGVYIEKAQPPLTLTTMTDEETRMWNRGINPDMLPRTPGKGEGRGGLRGAGGRGRGRGGSTYYSSGRGGGGAGAGGNPVGGYGDDIEPVPGNVGAVRYGERPTRPFERSQSERERGRDSWSDRNGGEGRGGGGNRNSDGNWRRTRGGGGDEEDWRPPKWSGSANSYGRNTSWREEDNWDMGNSHAKGNTHLPEWATEKNSEGGGTFDSSGAFRSTEMPLEDEDDRLKERHVFKKAEPIQPKQPDKEEAAAAEEEPPGDQQPDESSTTDPGGSAMQAQHHQPQAQMLPQPPQVQHMPPMQQQPPSPIHQAKQNSPCQKKEAQPDLHLDDSIGHITDDLAADLAKLMEDEEDEKKGKQWFYRDPQGEIQGPFSCAEMAEWFQTGYFSLNLLVRRACDTHYAPLGDLIANWGYIPFLPENHPLNKEGLNQPNHQAKEHYLLNQYQQQYRLMMMRQQAARMSTKPPHEWIESQQHQMMDQVIHPPFQQQMTPHHVNNNNLRALLAQMQQQQTLNAQQQTQSSGGGGTQPFQQPHQPPMGKPPPPPRTTEEISRTVCDFLRGLQAKSEQQQAAAAAAQQGAPIESILGGANFHQPPPPPPQSLQNNSTAIQNLLRKMQATHQNKMQVNSNSESIWNGINWNQWNHLNPKGIKTEQQVLEEQLRAEEERMREELRKHEEAKRQQEAAEEEKKHINTLAMREAEELSRRQQQEEEDIRRKQEASRRAEVERQRKGEEKRKKDEEKRKQEEEKKERDRLREEERKKKEAEEAKKKAAADVMAKVQRSQWCPPAASNTSLLEIQRSEREQQQMLRGLQQQQQQQQQMESQKNSFMHLKWTEVQRHLTVESLADIQAEQLEQLMKIEKEKQEREKEKASSVPQTLGSWSQGLTWGSGLMAPGSVWQNTGGGSSAGNLGGSGFWEQIGNPAKLPSPSIAPPSQAQRNVSSPSQPIGTVPQGKETKSKAKREEVGVLKLFNNCHYDEFTQWCTSALANIQSTVDIPTFVSFLRDVESASEVQEYVQEYLDDEKEAKEFARQFVERRNRLAGGQQTAKSSVQSSSSSKEDFQQVKSKNKKAKKNKMQKVDTRILGFSTTSAPDRINVGDREYPNDV</sequence>
<feature type="region of interest" description="Disordered" evidence="1">
    <location>
        <begin position="957"/>
        <end position="1021"/>
    </location>
</feature>
<feature type="compositionally biased region" description="Basic and acidic residues" evidence="1">
    <location>
        <begin position="162"/>
        <end position="190"/>
    </location>
</feature>
<dbReference type="OMA" id="QNRICLQ"/>
<feature type="compositionally biased region" description="Basic and acidic residues" evidence="1">
    <location>
        <begin position="728"/>
        <end position="751"/>
    </location>
</feature>
<feature type="compositionally biased region" description="Gly residues" evidence="1">
    <location>
        <begin position="962"/>
        <end position="975"/>
    </location>
</feature>
<dbReference type="SUPFAM" id="SSF55277">
    <property type="entry name" value="GYF domain"/>
    <property type="match status" value="1"/>
</dbReference>
<dbReference type="PROSITE" id="PS50829">
    <property type="entry name" value="GYF"/>
    <property type="match status" value="1"/>
</dbReference>
<dbReference type="AlphaFoldDB" id="A0A8I6SBV7"/>
<organism evidence="3 4">
    <name type="scientific">Cimex lectularius</name>
    <name type="common">Bed bug</name>
    <name type="synonym">Acanthia lectularia</name>
    <dbReference type="NCBI Taxonomy" id="79782"/>
    <lineage>
        <taxon>Eukaryota</taxon>
        <taxon>Metazoa</taxon>
        <taxon>Ecdysozoa</taxon>
        <taxon>Arthropoda</taxon>
        <taxon>Hexapoda</taxon>
        <taxon>Insecta</taxon>
        <taxon>Pterygota</taxon>
        <taxon>Neoptera</taxon>
        <taxon>Paraneoptera</taxon>
        <taxon>Hemiptera</taxon>
        <taxon>Heteroptera</taxon>
        <taxon>Panheteroptera</taxon>
        <taxon>Cimicomorpha</taxon>
        <taxon>Cimicidae</taxon>
        <taxon>Cimex</taxon>
    </lineage>
</organism>
<dbReference type="RefSeq" id="XP_014261264.1">
    <property type="nucleotide sequence ID" value="XM_014405778.1"/>
</dbReference>
<dbReference type="InterPro" id="IPR003169">
    <property type="entry name" value="GYF"/>
</dbReference>
<feature type="region of interest" description="Disordered" evidence="1">
    <location>
        <begin position="568"/>
        <end position="609"/>
    </location>
</feature>
<feature type="compositionally biased region" description="Low complexity" evidence="1">
    <location>
        <begin position="987"/>
        <end position="998"/>
    </location>
</feature>
<name>A0A8I6SBV7_CIMLE</name>
<dbReference type="EnsemblMetazoa" id="XM_014405778.1">
    <property type="protein sequence ID" value="XP_014261264.1"/>
    <property type="gene ID" value="LOC106673609"/>
</dbReference>
<feature type="compositionally biased region" description="Pro residues" evidence="1">
    <location>
        <begin position="594"/>
        <end position="606"/>
    </location>
</feature>
<dbReference type="InterPro" id="IPR051640">
    <property type="entry name" value="GRB10-interact_GYF"/>
</dbReference>
<accession>A0A8I6SBV7</accession>
<feature type="region of interest" description="Disordered" evidence="1">
    <location>
        <begin position="728"/>
        <end position="851"/>
    </location>
</feature>
<evidence type="ECO:0000313" key="3">
    <source>
        <dbReference type="EnsemblMetazoa" id="XP_014261264.1"/>
    </source>
</evidence>
<keyword evidence="4" id="KW-1185">Reference proteome</keyword>
<feature type="compositionally biased region" description="Low complexity" evidence="1">
    <location>
        <begin position="568"/>
        <end position="581"/>
    </location>
</feature>
<feature type="compositionally biased region" description="Polar residues" evidence="1">
    <location>
        <begin position="225"/>
        <end position="234"/>
    </location>
</feature>
<dbReference type="Proteomes" id="UP000494040">
    <property type="component" value="Unassembled WGS sequence"/>
</dbReference>
<evidence type="ECO:0000313" key="4">
    <source>
        <dbReference type="Proteomes" id="UP000494040"/>
    </source>
</evidence>
<feature type="compositionally biased region" description="Gly residues" evidence="1">
    <location>
        <begin position="110"/>
        <end position="123"/>
    </location>
</feature>
<feature type="compositionally biased region" description="Gly residues" evidence="1">
    <location>
        <begin position="130"/>
        <end position="147"/>
    </location>
</feature>
<dbReference type="CDD" id="cd00072">
    <property type="entry name" value="GYF"/>
    <property type="match status" value="1"/>
</dbReference>
<dbReference type="PANTHER" id="PTHR14445:SF36">
    <property type="entry name" value="FI03272P-RELATED"/>
    <property type="match status" value="1"/>
</dbReference>
<feature type="domain" description="GYF" evidence="2">
    <location>
        <begin position="418"/>
        <end position="466"/>
    </location>
</feature>
<dbReference type="KEGG" id="clec:106673609"/>
<feature type="compositionally biased region" description="Basic and acidic residues" evidence="1">
    <location>
        <begin position="758"/>
        <end position="833"/>
    </location>
</feature>
<feature type="compositionally biased region" description="Basic and acidic residues" evidence="1">
    <location>
        <begin position="1157"/>
        <end position="1167"/>
    </location>
</feature>
<feature type="compositionally biased region" description="Basic and acidic residues" evidence="1">
    <location>
        <begin position="288"/>
        <end position="312"/>
    </location>
</feature>
<protein>
    <recommendedName>
        <fullName evidence="2">GYF domain-containing protein</fullName>
    </recommendedName>
</protein>
<feature type="region of interest" description="Disordered" evidence="1">
    <location>
        <begin position="1101"/>
        <end position="1167"/>
    </location>
</feature>
<feature type="region of interest" description="Disordered" evidence="1">
    <location>
        <begin position="91"/>
        <end position="385"/>
    </location>
</feature>
<dbReference type="OrthoDB" id="48509at2759"/>
<dbReference type="GeneID" id="106673609"/>
<feature type="compositionally biased region" description="Low complexity" evidence="1">
    <location>
        <begin position="338"/>
        <end position="362"/>
    </location>
</feature>
<dbReference type="PANTHER" id="PTHR14445">
    <property type="entry name" value="GRB10 INTERACTING GYF PROTEIN"/>
    <property type="match status" value="1"/>
</dbReference>
<dbReference type="SMART" id="SM00444">
    <property type="entry name" value="GYF"/>
    <property type="match status" value="1"/>
</dbReference>
<evidence type="ECO:0000259" key="2">
    <source>
        <dbReference type="PROSITE" id="PS50829"/>
    </source>
</evidence>
<dbReference type="GO" id="GO:0005829">
    <property type="term" value="C:cytosol"/>
    <property type="evidence" value="ECO:0007669"/>
    <property type="project" value="TreeGrafter"/>
</dbReference>
<feature type="compositionally biased region" description="Polar residues" evidence="1">
    <location>
        <begin position="999"/>
        <end position="1008"/>
    </location>
</feature>
<dbReference type="Gene3D" id="3.30.1490.40">
    <property type="match status" value="1"/>
</dbReference>
<dbReference type="InterPro" id="IPR035445">
    <property type="entry name" value="GYF-like_dom_sf"/>
</dbReference>